<feature type="region of interest" description="Disordered" evidence="2">
    <location>
        <begin position="62"/>
        <end position="89"/>
    </location>
</feature>
<dbReference type="Gene3D" id="1.25.40.180">
    <property type="match status" value="1"/>
</dbReference>
<dbReference type="GO" id="GO:0003743">
    <property type="term" value="F:translation initiation factor activity"/>
    <property type="evidence" value="ECO:0007669"/>
    <property type="project" value="TreeGrafter"/>
</dbReference>
<sequence length="349" mass="40860">MDAPPPPGEATPPPQIPAYPAPLPDPIPTNKEGGSREPLQRMEPKRIVNLSVNDHVQLNKAENAWKPKTNKSVCSSQPKKQEERDSEQTRDLLKQFRSILNKLTPQKFEKLMTQIQMLTIDTEERLKGVIDLTFEKAISEPAFSEIYANMCSFLNGLEVQSEENPGCQADFRKLLLKRCQKEFEKDKDANEEDKQRVREELEDFVGELFKLQMIREVIMHDCIMKLLKNHDDQSLEALCKLLSTIGKELDVKKEKHRVDQYFQQMEEMVKEKKTSSRMRFMMQDVLDLRTNNWVPRRVNQGPKTIDQIREQAKMEEQMEGPHHLRPRPAQNQNAPRQDVWESRPRTKRY</sequence>
<feature type="compositionally biased region" description="Basic and acidic residues" evidence="2">
    <location>
        <begin position="79"/>
        <end position="89"/>
    </location>
</feature>
<evidence type="ECO:0000256" key="2">
    <source>
        <dbReference type="SAM" id="MobiDB-lite"/>
    </source>
</evidence>
<organism evidence="4 5">
    <name type="scientific">Gouania willdenowi</name>
    <name type="common">Blunt-snouted clingfish</name>
    <name type="synonym">Lepadogaster willdenowi</name>
    <dbReference type="NCBI Taxonomy" id="441366"/>
    <lineage>
        <taxon>Eukaryota</taxon>
        <taxon>Metazoa</taxon>
        <taxon>Chordata</taxon>
        <taxon>Craniata</taxon>
        <taxon>Vertebrata</taxon>
        <taxon>Euteleostomi</taxon>
        <taxon>Actinopterygii</taxon>
        <taxon>Neopterygii</taxon>
        <taxon>Teleostei</taxon>
        <taxon>Neoteleostei</taxon>
        <taxon>Acanthomorphata</taxon>
        <taxon>Ovalentaria</taxon>
        <taxon>Blenniimorphae</taxon>
        <taxon>Blenniiformes</taxon>
        <taxon>Gobiesocoidei</taxon>
        <taxon>Gobiesocidae</taxon>
        <taxon>Gobiesocinae</taxon>
        <taxon>Gouania</taxon>
    </lineage>
</organism>
<dbReference type="InterPro" id="IPR016024">
    <property type="entry name" value="ARM-type_fold"/>
</dbReference>
<reference evidence="4" key="1">
    <citation type="submission" date="2020-06" db="EMBL/GenBank/DDBJ databases">
        <authorList>
            <consortium name="Wellcome Sanger Institute Data Sharing"/>
        </authorList>
    </citation>
    <scope>NUCLEOTIDE SEQUENCE [LARGE SCALE GENOMIC DNA]</scope>
</reference>
<proteinExistence type="predicted"/>
<dbReference type="SUPFAM" id="SSF48371">
    <property type="entry name" value="ARM repeat"/>
    <property type="match status" value="1"/>
</dbReference>
<protein>
    <recommendedName>
        <fullName evidence="3">MIF4G domain-containing protein</fullName>
    </recommendedName>
</protein>
<reference evidence="4" key="3">
    <citation type="submission" date="2025-09" db="UniProtKB">
        <authorList>
            <consortium name="Ensembl"/>
        </authorList>
    </citation>
    <scope>IDENTIFICATION</scope>
</reference>
<dbReference type="Ensembl" id="ENSGWIT00000053037.1">
    <property type="protein sequence ID" value="ENSGWIP00000049049.1"/>
    <property type="gene ID" value="ENSGWIG00000023966.1"/>
</dbReference>
<evidence type="ECO:0000313" key="5">
    <source>
        <dbReference type="Proteomes" id="UP000694680"/>
    </source>
</evidence>
<name>A0A8C5HRD5_GOUWI</name>
<accession>A0A8C5HRD5</accession>
<feature type="domain" description="MIF4G" evidence="3">
    <location>
        <begin position="93"/>
        <end position="292"/>
    </location>
</feature>
<dbReference type="GO" id="GO:0016281">
    <property type="term" value="C:eukaryotic translation initiation factor 4F complex"/>
    <property type="evidence" value="ECO:0007669"/>
    <property type="project" value="TreeGrafter"/>
</dbReference>
<keyword evidence="5" id="KW-1185">Reference proteome</keyword>
<feature type="compositionally biased region" description="Basic and acidic residues" evidence="2">
    <location>
        <begin position="313"/>
        <end position="322"/>
    </location>
</feature>
<evidence type="ECO:0000259" key="3">
    <source>
        <dbReference type="SMART" id="SM00543"/>
    </source>
</evidence>
<feature type="compositionally biased region" description="Pro residues" evidence="2">
    <location>
        <begin position="1"/>
        <end position="27"/>
    </location>
</feature>
<evidence type="ECO:0000256" key="1">
    <source>
        <dbReference type="SAM" id="Coils"/>
    </source>
</evidence>
<feature type="region of interest" description="Disordered" evidence="2">
    <location>
        <begin position="313"/>
        <end position="349"/>
    </location>
</feature>
<feature type="region of interest" description="Disordered" evidence="2">
    <location>
        <begin position="1"/>
        <end position="47"/>
    </location>
</feature>
<reference evidence="4" key="2">
    <citation type="submission" date="2025-08" db="UniProtKB">
        <authorList>
            <consortium name="Ensembl"/>
        </authorList>
    </citation>
    <scope>IDENTIFICATION</scope>
</reference>
<dbReference type="Proteomes" id="UP000694680">
    <property type="component" value="Chromosome 1"/>
</dbReference>
<feature type="coiled-coil region" evidence="1">
    <location>
        <begin position="180"/>
        <end position="207"/>
    </location>
</feature>
<dbReference type="GO" id="GO:0003729">
    <property type="term" value="F:mRNA binding"/>
    <property type="evidence" value="ECO:0007669"/>
    <property type="project" value="TreeGrafter"/>
</dbReference>
<feature type="compositionally biased region" description="Basic and acidic residues" evidence="2">
    <location>
        <begin position="33"/>
        <end position="46"/>
    </location>
</feature>
<dbReference type="PANTHER" id="PTHR23253">
    <property type="entry name" value="EUKARYOTIC TRANSLATION INITIATION FACTOR 4 GAMMA"/>
    <property type="match status" value="1"/>
</dbReference>
<dbReference type="AlphaFoldDB" id="A0A8C5HRD5"/>
<dbReference type="PANTHER" id="PTHR23253:SF10">
    <property type="entry name" value="EUKARYOTIC TRANSLATION INITIATION FACTOR 4 GAMMA 1"/>
    <property type="match status" value="1"/>
</dbReference>
<dbReference type="Pfam" id="PF02854">
    <property type="entry name" value="MIF4G"/>
    <property type="match status" value="1"/>
</dbReference>
<keyword evidence="1" id="KW-0175">Coiled coil</keyword>
<dbReference type="SMART" id="SM00543">
    <property type="entry name" value="MIF4G"/>
    <property type="match status" value="1"/>
</dbReference>
<dbReference type="InterPro" id="IPR003890">
    <property type="entry name" value="MIF4G-like_typ-3"/>
</dbReference>
<feature type="compositionally biased region" description="Basic and acidic residues" evidence="2">
    <location>
        <begin position="338"/>
        <end position="349"/>
    </location>
</feature>
<evidence type="ECO:0000313" key="4">
    <source>
        <dbReference type="Ensembl" id="ENSGWIP00000049049.1"/>
    </source>
</evidence>